<dbReference type="GO" id="GO:0016879">
    <property type="term" value="F:ligase activity, forming carbon-nitrogen bonds"/>
    <property type="evidence" value="ECO:0007669"/>
    <property type="project" value="TreeGrafter"/>
</dbReference>
<dbReference type="RefSeq" id="WP_327787976.1">
    <property type="nucleotide sequence ID" value="NZ_JARGEQ010000025.1"/>
</dbReference>
<dbReference type="InterPro" id="IPR011761">
    <property type="entry name" value="ATP-grasp"/>
</dbReference>
<dbReference type="Gene3D" id="3.40.50.20">
    <property type="match status" value="1"/>
</dbReference>
<evidence type="ECO:0000259" key="2">
    <source>
        <dbReference type="PROSITE" id="PS50975"/>
    </source>
</evidence>
<feature type="domain" description="ATP-grasp" evidence="2">
    <location>
        <begin position="107"/>
        <end position="288"/>
    </location>
</feature>
<keyword evidence="1" id="KW-0547">Nucleotide-binding</keyword>
<dbReference type="PANTHER" id="PTHR21621">
    <property type="entry name" value="RIBOSOMAL PROTEIN S6 MODIFICATION PROTEIN"/>
    <property type="match status" value="1"/>
</dbReference>
<dbReference type="Pfam" id="PF08443">
    <property type="entry name" value="RimK"/>
    <property type="match status" value="1"/>
</dbReference>
<comment type="caution">
    <text evidence="3">The sequence shown here is derived from an EMBL/GenBank/DDBJ whole genome shotgun (WGS) entry which is preliminary data.</text>
</comment>
<dbReference type="AlphaFoldDB" id="A0AAP3V2E0"/>
<protein>
    <submittedName>
        <fullName evidence="3">RimK family alpha-L-glutamate ligase</fullName>
    </submittedName>
</protein>
<dbReference type="GO" id="GO:0005524">
    <property type="term" value="F:ATP binding"/>
    <property type="evidence" value="ECO:0007669"/>
    <property type="project" value="UniProtKB-UniRule"/>
</dbReference>
<dbReference type="Gene3D" id="3.30.470.20">
    <property type="entry name" value="ATP-grasp fold, B domain"/>
    <property type="match status" value="1"/>
</dbReference>
<keyword evidence="3" id="KW-0436">Ligase</keyword>
<dbReference type="GO" id="GO:0005737">
    <property type="term" value="C:cytoplasm"/>
    <property type="evidence" value="ECO:0007669"/>
    <property type="project" value="TreeGrafter"/>
</dbReference>
<dbReference type="InterPro" id="IPR013651">
    <property type="entry name" value="ATP-grasp_RimK-type"/>
</dbReference>
<evidence type="ECO:0000313" key="3">
    <source>
        <dbReference type="EMBL" id="MDF1585557.1"/>
    </source>
</evidence>
<reference evidence="3 4" key="1">
    <citation type="submission" date="2023-03" db="EMBL/GenBank/DDBJ databases">
        <title>YIM 152171 draft genome.</title>
        <authorList>
            <person name="Yang Z."/>
        </authorList>
    </citation>
    <scope>NUCLEOTIDE SEQUENCE [LARGE SCALE GENOMIC DNA]</scope>
    <source>
        <strain evidence="3 4">YIM 152171</strain>
    </source>
</reference>
<dbReference type="PROSITE" id="PS50975">
    <property type="entry name" value="ATP_GRASP"/>
    <property type="match status" value="1"/>
</dbReference>
<dbReference type="EMBL" id="JARGEQ010000025">
    <property type="protein sequence ID" value="MDF1585557.1"/>
    <property type="molecule type" value="Genomic_DNA"/>
</dbReference>
<organism evidence="3 4">
    <name type="scientific">Marinimicrococcus flavescens</name>
    <dbReference type="NCBI Taxonomy" id="3031815"/>
    <lineage>
        <taxon>Bacteria</taxon>
        <taxon>Pseudomonadati</taxon>
        <taxon>Pseudomonadota</taxon>
        <taxon>Alphaproteobacteria</taxon>
        <taxon>Geminicoccales</taxon>
        <taxon>Geminicoccaceae</taxon>
        <taxon>Marinimicrococcus</taxon>
    </lineage>
</organism>
<gene>
    <name evidence="3" type="ORF">PZ740_04045</name>
</gene>
<keyword evidence="4" id="KW-1185">Reference proteome</keyword>
<dbReference type="GO" id="GO:0046872">
    <property type="term" value="F:metal ion binding"/>
    <property type="evidence" value="ECO:0007669"/>
    <property type="project" value="InterPro"/>
</dbReference>
<evidence type="ECO:0000256" key="1">
    <source>
        <dbReference type="PROSITE-ProRule" id="PRU00409"/>
    </source>
</evidence>
<proteinExistence type="predicted"/>
<evidence type="ECO:0000313" key="4">
    <source>
        <dbReference type="Proteomes" id="UP001301140"/>
    </source>
</evidence>
<sequence>MSEAEVLVLGGGGWHWKRLEAAFACRGVRAARLAFDSCGLAADGPGGVRLGTLRALPRLIVVRAMPPGSFEQVTLRLGVLHALAALGVRVANEAAAIERCVDKSATGFHLARAGVPSPPAWTVETEAAARLLAEEARAAGHALVLKPLFGNQGKGLRLVRAAADLPPPEAVAGVYHLQRFIGRETGWHDWRVLVAGGEPVAAMVRHGKGWITNIRQGARPEPHEAGGELGEAAVAAAAAVGAAYAGVDLMRDPEGRLQVLEVNSMPAWQGLQSVTGFDIAGRLADRLLAGLGQRAAAA</sequence>
<name>A0AAP3V2E0_9PROT</name>
<keyword evidence="1" id="KW-0067">ATP-binding</keyword>
<dbReference type="Proteomes" id="UP001301140">
    <property type="component" value="Unassembled WGS sequence"/>
</dbReference>
<dbReference type="PANTHER" id="PTHR21621:SF0">
    <property type="entry name" value="BETA-CITRYLGLUTAMATE SYNTHASE B-RELATED"/>
    <property type="match status" value="1"/>
</dbReference>
<dbReference type="SUPFAM" id="SSF56059">
    <property type="entry name" value="Glutathione synthetase ATP-binding domain-like"/>
    <property type="match status" value="1"/>
</dbReference>
<accession>A0AAP3V2E0</accession>